<feature type="domain" description="ABC transporter" evidence="4">
    <location>
        <begin position="6"/>
        <end position="227"/>
    </location>
</feature>
<keyword evidence="1" id="KW-0813">Transport</keyword>
<comment type="caution">
    <text evidence="5">The sequence shown here is derived from an EMBL/GenBank/DDBJ whole genome shotgun (WGS) entry which is preliminary data.</text>
</comment>
<evidence type="ECO:0000256" key="2">
    <source>
        <dbReference type="ARBA" id="ARBA00022741"/>
    </source>
</evidence>
<dbReference type="InterPro" id="IPR017911">
    <property type="entry name" value="MacB-like_ATP-bd"/>
</dbReference>
<proteinExistence type="predicted"/>
<evidence type="ECO:0000259" key="4">
    <source>
        <dbReference type="PROSITE" id="PS50893"/>
    </source>
</evidence>
<evidence type="ECO:0000313" key="6">
    <source>
        <dbReference type="Proteomes" id="UP001275932"/>
    </source>
</evidence>
<organism evidence="5 6">
    <name type="scientific">Intestinicryptomonas porci</name>
    <dbReference type="NCBI Taxonomy" id="2926320"/>
    <lineage>
        <taxon>Bacteria</taxon>
        <taxon>Pseudomonadati</taxon>
        <taxon>Verrucomicrobiota</taxon>
        <taxon>Opitutia</taxon>
        <taxon>Opitutales</taxon>
        <taxon>Intestinicryptomonaceae</taxon>
        <taxon>Intestinicryptomonas</taxon>
    </lineage>
</organism>
<dbReference type="PROSITE" id="PS50893">
    <property type="entry name" value="ABC_TRANSPORTER_2"/>
    <property type="match status" value="1"/>
</dbReference>
<evidence type="ECO:0000256" key="3">
    <source>
        <dbReference type="ARBA" id="ARBA00022840"/>
    </source>
</evidence>
<dbReference type="PROSITE" id="PS00211">
    <property type="entry name" value="ABC_TRANSPORTER_1"/>
    <property type="match status" value="1"/>
</dbReference>
<accession>A0ABU4WFJ3</accession>
<dbReference type="CDD" id="cd03255">
    <property type="entry name" value="ABC_MJ0796_LolCDE_FtsE"/>
    <property type="match status" value="1"/>
</dbReference>
<evidence type="ECO:0000256" key="1">
    <source>
        <dbReference type="ARBA" id="ARBA00022448"/>
    </source>
</evidence>
<dbReference type="InterPro" id="IPR017871">
    <property type="entry name" value="ABC_transporter-like_CS"/>
</dbReference>
<dbReference type="SUPFAM" id="SSF52540">
    <property type="entry name" value="P-loop containing nucleoside triphosphate hydrolases"/>
    <property type="match status" value="1"/>
</dbReference>
<protein>
    <submittedName>
        <fullName evidence="5">ABC transporter ATP-binding protein</fullName>
    </submittedName>
</protein>
<dbReference type="PANTHER" id="PTHR24220">
    <property type="entry name" value="IMPORT ATP-BINDING PROTEIN"/>
    <property type="match status" value="1"/>
</dbReference>
<dbReference type="Gene3D" id="3.40.50.300">
    <property type="entry name" value="P-loop containing nucleotide triphosphate hydrolases"/>
    <property type="match status" value="1"/>
</dbReference>
<keyword evidence="2" id="KW-0547">Nucleotide-binding</keyword>
<dbReference type="InterPro" id="IPR003439">
    <property type="entry name" value="ABC_transporter-like_ATP-bd"/>
</dbReference>
<dbReference type="GO" id="GO:0005524">
    <property type="term" value="F:ATP binding"/>
    <property type="evidence" value="ECO:0007669"/>
    <property type="project" value="UniProtKB-KW"/>
</dbReference>
<dbReference type="InterPro" id="IPR003593">
    <property type="entry name" value="AAA+_ATPase"/>
</dbReference>
<gene>
    <name evidence="5" type="ORF">MOX91_03965</name>
</gene>
<name>A0ABU4WFJ3_9BACT</name>
<dbReference type="Proteomes" id="UP001275932">
    <property type="component" value="Unassembled WGS sequence"/>
</dbReference>
<dbReference type="RefSeq" id="WP_370396782.1">
    <property type="nucleotide sequence ID" value="NZ_JALBUT010000004.1"/>
</dbReference>
<evidence type="ECO:0000313" key="5">
    <source>
        <dbReference type="EMBL" id="MDX8415335.1"/>
    </source>
</evidence>
<dbReference type="SMART" id="SM00382">
    <property type="entry name" value="AAA"/>
    <property type="match status" value="1"/>
</dbReference>
<dbReference type="EMBL" id="JALBUT010000004">
    <property type="protein sequence ID" value="MDX8415335.1"/>
    <property type="molecule type" value="Genomic_DNA"/>
</dbReference>
<dbReference type="InterPro" id="IPR027417">
    <property type="entry name" value="P-loop_NTPase"/>
</dbReference>
<reference evidence="5 6" key="1">
    <citation type="submission" date="2022-03" db="EMBL/GenBank/DDBJ databases">
        <title>Novel taxa within the pig intestine.</title>
        <authorList>
            <person name="Wylensek D."/>
            <person name="Bishof K."/>
            <person name="Afrizal A."/>
            <person name="Clavel T."/>
        </authorList>
    </citation>
    <scope>NUCLEOTIDE SEQUENCE [LARGE SCALE GENOMIC DNA]</scope>
    <source>
        <strain evidence="5 6">CLA-KB-P66</strain>
    </source>
</reference>
<keyword evidence="6" id="KW-1185">Reference proteome</keyword>
<dbReference type="InterPro" id="IPR015854">
    <property type="entry name" value="ABC_transpr_LolD-like"/>
</dbReference>
<sequence length="227" mass="24810">MSSEILKIENLKKSFKSPNGSVIEVLKGADLSLFKGESASLRGESGAGKTTFLNIAACLETPSSGGVYWDGLKVDGLSNSKQAKLRSGYMGFVFQSYCLIPELNALENVLFAARIADSFNKKTISRAKEILEKVGLSDRMGHMPHQMSGGERQRVAIARAILNRPKVIFADEPTGNLDENTGLEVMDMLLDLCEVEGAALLLITHNPDFARRTSRNLVLRSGKIFEE</sequence>
<keyword evidence="3 5" id="KW-0067">ATP-binding</keyword>
<dbReference type="Pfam" id="PF00005">
    <property type="entry name" value="ABC_tran"/>
    <property type="match status" value="1"/>
</dbReference>